<evidence type="ECO:0000259" key="2">
    <source>
        <dbReference type="Pfam" id="PF24384"/>
    </source>
</evidence>
<sequence length="572" mass="65112">ITDLHVSEYVDGLRITQLEEFCTETVDTIRPAVVIASGDLTDAKTNLGFGSAQREWEWKEYSRIIRETRVTERTTWLDIRGNHDSFNVPSRDSKLNYYKTHSQRGNGTSYHYVHKFGPDSISFIGVDACPDPGFRRPFNFFGVLTEEDMRHLEVLAKNSRESNVTVWFGHYPTSVISSAAPGIANVMSGGVAYLSGHLHTLGGHLFELYAMQKSGTLELELGDWKDNRLFRLMAVDHDLFSFTDVNFNDWPMAMITNPKDVRFYAPVHEPLDRISRSTHVRVLAFSPRGIRSVEVPTPDEKAFKPAKRVDDSPLFILPGHNDGRVREIVHDFATRDAEVPTFGIIRRLVLMADLGKLFATLTYGIAFANLFVLMVFGTNAIKTVYGMLVRRFAWFAWLGVPSIGVFRDLHAALSIPWVFRTLFFSTAYVVIMPWFYGEIVGEAHGTVFTYGIWMDGQWLQGQMTHMFAVTHLGFHCTPLSLCTALYVRSRLKHPAAKMSRIFYHVVYVLILFSELWSLKIFADCYGLISVATNGLLMYSGIMPALFLWWKSWNLPSGHSDTSKYTKVQAYRK</sequence>
<feature type="transmembrane region" description="Helical" evidence="1">
    <location>
        <begin position="466"/>
        <end position="489"/>
    </location>
</feature>
<dbReference type="SUPFAM" id="SSF56300">
    <property type="entry name" value="Metallo-dependent phosphatases"/>
    <property type="match status" value="1"/>
</dbReference>
<keyword evidence="4" id="KW-1185">Reference proteome</keyword>
<name>A0A9X6RPU8_HYPEX</name>
<accession>A0A9X6RPU8</accession>
<reference evidence="4" key="1">
    <citation type="submission" date="2017-01" db="EMBL/GenBank/DDBJ databases">
        <title>Comparative genomics of anhydrobiosis in the tardigrade Hypsibius dujardini.</title>
        <authorList>
            <person name="Yoshida Y."/>
            <person name="Koutsovoulos G."/>
            <person name="Laetsch D."/>
            <person name="Stevens L."/>
            <person name="Kumar S."/>
            <person name="Horikawa D."/>
            <person name="Ishino K."/>
            <person name="Komine S."/>
            <person name="Tomita M."/>
            <person name="Blaxter M."/>
            <person name="Arakawa K."/>
        </authorList>
    </citation>
    <scope>NUCLEOTIDE SEQUENCE [LARGE SCALE GENOMIC DNA]</scope>
    <source>
        <strain evidence="4">Z151</strain>
    </source>
</reference>
<feature type="transmembrane region" description="Helical" evidence="1">
    <location>
        <begin position="357"/>
        <end position="376"/>
    </location>
</feature>
<comment type="caution">
    <text evidence="3">The sequence shown here is derived from an EMBL/GenBank/DDBJ whole genome shotgun (WGS) entry which is preliminary data.</text>
</comment>
<feature type="domain" description="TMEM62 Ig-like" evidence="2">
    <location>
        <begin position="249"/>
        <end position="301"/>
    </location>
</feature>
<gene>
    <name evidence="3" type="ORF">BV898_19518</name>
</gene>
<evidence type="ECO:0000256" key="1">
    <source>
        <dbReference type="SAM" id="Phobius"/>
    </source>
</evidence>
<dbReference type="Pfam" id="PF24384">
    <property type="entry name" value="Ig_TMM62"/>
    <property type="match status" value="1"/>
</dbReference>
<dbReference type="OrthoDB" id="27234at2759"/>
<keyword evidence="1" id="KW-0472">Membrane</keyword>
<feature type="non-terminal residue" evidence="3">
    <location>
        <position position="1"/>
    </location>
</feature>
<feature type="transmembrane region" description="Helical" evidence="1">
    <location>
        <begin position="501"/>
        <end position="521"/>
    </location>
</feature>
<keyword evidence="1" id="KW-1133">Transmembrane helix</keyword>
<dbReference type="InterPro" id="IPR029052">
    <property type="entry name" value="Metallo-depent_PP-like"/>
</dbReference>
<dbReference type="InterPro" id="IPR056229">
    <property type="entry name" value="Ig_TMM62"/>
</dbReference>
<dbReference type="Proteomes" id="UP000192578">
    <property type="component" value="Unassembled WGS sequence"/>
</dbReference>
<dbReference type="EMBL" id="MTYJ01000552">
    <property type="protein sequence ID" value="OWA55131.1"/>
    <property type="molecule type" value="Genomic_DNA"/>
</dbReference>
<organism evidence="3 4">
    <name type="scientific">Hypsibius exemplaris</name>
    <name type="common">Freshwater tardigrade</name>
    <dbReference type="NCBI Taxonomy" id="2072580"/>
    <lineage>
        <taxon>Eukaryota</taxon>
        <taxon>Metazoa</taxon>
        <taxon>Ecdysozoa</taxon>
        <taxon>Tardigrada</taxon>
        <taxon>Eutardigrada</taxon>
        <taxon>Parachela</taxon>
        <taxon>Hypsibioidea</taxon>
        <taxon>Hypsibiidae</taxon>
        <taxon>Hypsibius</taxon>
    </lineage>
</organism>
<dbReference type="PANTHER" id="PTHR14795:SF0">
    <property type="entry name" value="TRANSMEMBRANE PROTEIN 62"/>
    <property type="match status" value="1"/>
</dbReference>
<protein>
    <submittedName>
        <fullName evidence="3">Transmembrane protein 62</fullName>
    </submittedName>
</protein>
<dbReference type="CDD" id="cd07401">
    <property type="entry name" value="MPP_TMEM62_N"/>
    <property type="match status" value="1"/>
</dbReference>
<dbReference type="AlphaFoldDB" id="A0A9X6RPU8"/>
<dbReference type="PANTHER" id="PTHR14795">
    <property type="entry name" value="HELICASE RELATED"/>
    <property type="match status" value="1"/>
</dbReference>
<dbReference type="Gene3D" id="3.60.21.10">
    <property type="match status" value="1"/>
</dbReference>
<keyword evidence="1 3" id="KW-0812">Transmembrane</keyword>
<evidence type="ECO:0000313" key="4">
    <source>
        <dbReference type="Proteomes" id="UP000192578"/>
    </source>
</evidence>
<feature type="transmembrane region" description="Helical" evidence="1">
    <location>
        <begin position="527"/>
        <end position="549"/>
    </location>
</feature>
<feature type="transmembrane region" description="Helical" evidence="1">
    <location>
        <begin position="418"/>
        <end position="436"/>
    </location>
</feature>
<evidence type="ECO:0000313" key="3">
    <source>
        <dbReference type="EMBL" id="OWA55131.1"/>
    </source>
</evidence>
<dbReference type="InterPro" id="IPR041871">
    <property type="entry name" value="MPP_TMEM62"/>
</dbReference>
<proteinExistence type="predicted"/>